<sequence length="149" mass="15749">MIGSALTLVAAAAAPPGAASDLVPGGHKHEWVEVTNASGVPTYLDVAYRGTGDVEGTTYPVVLVRYLRGEPIEAAVIVDFRIAIDCQANAISGLEVNRTTAAREGTSIRLSLKETLSTPFTPVYAQNEARVAPLFKHACGPDWTMKAPE</sequence>
<evidence type="ECO:0000313" key="2">
    <source>
        <dbReference type="Proteomes" id="UP000316343"/>
    </source>
</evidence>
<dbReference type="EMBL" id="VHJK01000001">
    <property type="protein sequence ID" value="TRD11849.1"/>
    <property type="molecule type" value="Genomic_DNA"/>
</dbReference>
<dbReference type="Proteomes" id="UP000316343">
    <property type="component" value="Unassembled WGS sequence"/>
</dbReference>
<accession>A0A547PCI7</accession>
<keyword evidence="2" id="KW-1185">Reference proteome</keyword>
<dbReference type="AlphaFoldDB" id="A0A547PCI7"/>
<dbReference type="RefSeq" id="WP_142788121.1">
    <property type="nucleotide sequence ID" value="NZ_VHJK01000001.1"/>
</dbReference>
<evidence type="ECO:0000313" key="1">
    <source>
        <dbReference type="EMBL" id="TRD11849.1"/>
    </source>
</evidence>
<proteinExistence type="predicted"/>
<name>A0A547PCI7_9SPHN</name>
<organism evidence="1 2">
    <name type="scientific">Erythrobacter insulae</name>
    <dbReference type="NCBI Taxonomy" id="2584124"/>
    <lineage>
        <taxon>Bacteria</taxon>
        <taxon>Pseudomonadati</taxon>
        <taxon>Pseudomonadota</taxon>
        <taxon>Alphaproteobacteria</taxon>
        <taxon>Sphingomonadales</taxon>
        <taxon>Erythrobacteraceae</taxon>
        <taxon>Erythrobacter/Porphyrobacter group</taxon>
        <taxon>Erythrobacter</taxon>
    </lineage>
</organism>
<reference evidence="1 2" key="1">
    <citation type="submission" date="2019-06" db="EMBL/GenBank/DDBJ databases">
        <title>Erythrobacter insulae sp. nov., isolated from a tidal flat.</title>
        <authorList>
            <person name="Yoon J.-H."/>
        </authorList>
    </citation>
    <scope>NUCLEOTIDE SEQUENCE [LARGE SCALE GENOMIC DNA]</scope>
    <source>
        <strain evidence="1 2">JBTF-M21</strain>
    </source>
</reference>
<protein>
    <submittedName>
        <fullName evidence="1">Uncharacterized protein</fullName>
    </submittedName>
</protein>
<comment type="caution">
    <text evidence="1">The sequence shown here is derived from an EMBL/GenBank/DDBJ whole genome shotgun (WGS) entry which is preliminary data.</text>
</comment>
<dbReference type="OrthoDB" id="9839737at2"/>
<gene>
    <name evidence="1" type="ORF">FGU71_08265</name>
</gene>